<sequence>MPRGGGRRGGFGAASPSRSRSFSSTPKQRFVSPRAPPAGPSRPGWFKGGSSGIGGVIAGSFLGSALGTVLGNALSSRMYEGRDPDTGQWVDPGKEDKNPCKKELDYFLTCARYVDDLAMCKGASDALKQCAERNKEYFEE</sequence>
<dbReference type="AlphaFoldDB" id="A0AAV4HJP4"/>
<keyword evidence="2" id="KW-1133">Transmembrane helix</keyword>
<feature type="compositionally biased region" description="Low complexity" evidence="1">
    <location>
        <begin position="13"/>
        <end position="24"/>
    </location>
</feature>
<feature type="region of interest" description="Disordered" evidence="1">
    <location>
        <begin position="1"/>
        <end position="47"/>
    </location>
</feature>
<feature type="transmembrane region" description="Helical" evidence="2">
    <location>
        <begin position="52"/>
        <end position="74"/>
    </location>
</feature>
<reference evidence="3 4" key="1">
    <citation type="journal article" date="2021" name="Elife">
        <title>Chloroplast acquisition without the gene transfer in kleptoplastic sea slugs, Plakobranchus ocellatus.</title>
        <authorList>
            <person name="Maeda T."/>
            <person name="Takahashi S."/>
            <person name="Yoshida T."/>
            <person name="Shimamura S."/>
            <person name="Takaki Y."/>
            <person name="Nagai Y."/>
            <person name="Toyoda A."/>
            <person name="Suzuki Y."/>
            <person name="Arimoto A."/>
            <person name="Ishii H."/>
            <person name="Satoh N."/>
            <person name="Nishiyama T."/>
            <person name="Hasebe M."/>
            <person name="Maruyama T."/>
            <person name="Minagawa J."/>
            <person name="Obokata J."/>
            <person name="Shigenobu S."/>
        </authorList>
    </citation>
    <scope>NUCLEOTIDE SEQUENCE [LARGE SCALE GENOMIC DNA]</scope>
</reference>
<name>A0AAV4HJP4_9GAST</name>
<evidence type="ECO:0000313" key="4">
    <source>
        <dbReference type="Proteomes" id="UP000762676"/>
    </source>
</evidence>
<keyword evidence="4" id="KW-1185">Reference proteome</keyword>
<comment type="caution">
    <text evidence="3">The sequence shown here is derived from an EMBL/GenBank/DDBJ whole genome shotgun (WGS) entry which is preliminary data.</text>
</comment>
<proteinExistence type="predicted"/>
<organism evidence="3 4">
    <name type="scientific">Elysia marginata</name>
    <dbReference type="NCBI Taxonomy" id="1093978"/>
    <lineage>
        <taxon>Eukaryota</taxon>
        <taxon>Metazoa</taxon>
        <taxon>Spiralia</taxon>
        <taxon>Lophotrochozoa</taxon>
        <taxon>Mollusca</taxon>
        <taxon>Gastropoda</taxon>
        <taxon>Heterobranchia</taxon>
        <taxon>Euthyneura</taxon>
        <taxon>Panpulmonata</taxon>
        <taxon>Sacoglossa</taxon>
        <taxon>Placobranchoidea</taxon>
        <taxon>Plakobranchidae</taxon>
        <taxon>Elysia</taxon>
    </lineage>
</organism>
<keyword evidence="2" id="KW-0472">Membrane</keyword>
<keyword evidence="2" id="KW-0812">Transmembrane</keyword>
<gene>
    <name evidence="3" type="ORF">ElyMa_002743500</name>
</gene>
<dbReference type="EMBL" id="BMAT01005633">
    <property type="protein sequence ID" value="GFR97366.1"/>
    <property type="molecule type" value="Genomic_DNA"/>
</dbReference>
<evidence type="ECO:0000256" key="1">
    <source>
        <dbReference type="SAM" id="MobiDB-lite"/>
    </source>
</evidence>
<accession>A0AAV4HJP4</accession>
<evidence type="ECO:0000313" key="3">
    <source>
        <dbReference type="EMBL" id="GFR97366.1"/>
    </source>
</evidence>
<evidence type="ECO:0000256" key="2">
    <source>
        <dbReference type="SAM" id="Phobius"/>
    </source>
</evidence>
<dbReference type="Proteomes" id="UP000762676">
    <property type="component" value="Unassembled WGS sequence"/>
</dbReference>
<protein>
    <submittedName>
        <fullName evidence="3">Coiled-coil-helix-coiled-coil-helix domain-containing protein mitochondrial</fullName>
    </submittedName>
</protein>